<protein>
    <submittedName>
        <fullName evidence="1">DNA mismatch repair protein</fullName>
    </submittedName>
</protein>
<dbReference type="AlphaFoldDB" id="A0A366XU05"/>
<gene>
    <name evidence="1" type="ORF">DS031_10360</name>
</gene>
<organism evidence="1 2">
    <name type="scientific">Bacillus taeanensis</name>
    <dbReference type="NCBI Taxonomy" id="273032"/>
    <lineage>
        <taxon>Bacteria</taxon>
        <taxon>Bacillati</taxon>
        <taxon>Bacillota</taxon>
        <taxon>Bacilli</taxon>
        <taxon>Bacillales</taxon>
        <taxon>Bacillaceae</taxon>
        <taxon>Bacillus</taxon>
    </lineage>
</organism>
<reference evidence="1 2" key="1">
    <citation type="submission" date="2018-07" db="EMBL/GenBank/DDBJ databases">
        <title>Lottiidibacillus patelloidae gen. nov., sp. nov., isolated from the intestinal tract of a marine limpet and the reclassification of B. taeanensis BH030017T, B. algicola KMM 3737T and B. hwajinpoensis SW-72T as genus Lottiidibacillus.</title>
        <authorList>
            <person name="Liu R."/>
            <person name="Huang Z."/>
        </authorList>
    </citation>
    <scope>NUCLEOTIDE SEQUENCE [LARGE SCALE GENOMIC DNA]</scope>
    <source>
        <strain evidence="1 2">BH030017</strain>
    </source>
</reference>
<dbReference type="OrthoDB" id="2909105at2"/>
<name>A0A366XU05_9BACI</name>
<evidence type="ECO:0000313" key="2">
    <source>
        <dbReference type="Proteomes" id="UP000253314"/>
    </source>
</evidence>
<dbReference type="Proteomes" id="UP000253314">
    <property type="component" value="Unassembled WGS sequence"/>
</dbReference>
<sequence>MSIEMAREDVIQYGIQVFRSIGAHYICEVCIESGNSCCFACDYLQNGIGCQKRNTSCTAWLCGIQKFFFREIGLIDEWEHFWSQIPGQMFRDDKTPDKVNITSFINIQDLDDSLGKIAAEKLIAYRKIGGDIGGLELYLENKYVY</sequence>
<proteinExistence type="predicted"/>
<accession>A0A366XU05</accession>
<comment type="caution">
    <text evidence="1">The sequence shown here is derived from an EMBL/GenBank/DDBJ whole genome shotgun (WGS) entry which is preliminary data.</text>
</comment>
<dbReference type="EMBL" id="QOCW01000009">
    <property type="protein sequence ID" value="RBW69622.1"/>
    <property type="molecule type" value="Genomic_DNA"/>
</dbReference>
<keyword evidence="2" id="KW-1185">Reference proteome</keyword>
<evidence type="ECO:0000313" key="1">
    <source>
        <dbReference type="EMBL" id="RBW69622.1"/>
    </source>
</evidence>
<dbReference type="RefSeq" id="WP_113806008.1">
    <property type="nucleotide sequence ID" value="NZ_QOCW01000009.1"/>
</dbReference>